<evidence type="ECO:0000256" key="5">
    <source>
        <dbReference type="HAMAP-Rule" id="MF_00686"/>
    </source>
</evidence>
<dbReference type="Proteomes" id="UP000266258">
    <property type="component" value="Unassembled WGS sequence"/>
</dbReference>
<dbReference type="GO" id="GO:0034599">
    <property type="term" value="P:cellular response to oxidative stress"/>
    <property type="evidence" value="ECO:0007669"/>
    <property type="project" value="TreeGrafter"/>
</dbReference>
<evidence type="ECO:0000256" key="6">
    <source>
        <dbReference type="SAM" id="MobiDB-lite"/>
    </source>
</evidence>
<proteinExistence type="inferred from homology"/>
<evidence type="ECO:0000256" key="2">
    <source>
        <dbReference type="ARBA" id="ARBA00053793"/>
    </source>
</evidence>
<protein>
    <recommendedName>
        <fullName evidence="4 5">Probable Fe(2+)-trafficking protein</fullName>
    </recommendedName>
</protein>
<name>A0A3A1Y7W8_9GAMM</name>
<dbReference type="HAMAP" id="MF_00686">
    <property type="entry name" value="Fe_traffic_YggX"/>
    <property type="match status" value="1"/>
</dbReference>
<dbReference type="OrthoDB" id="9804318at2"/>
<dbReference type="InterPro" id="IPR007457">
    <property type="entry name" value="Fe_traffick_prot_YggX"/>
</dbReference>
<dbReference type="NCBIfam" id="NF003817">
    <property type="entry name" value="PRK05408.1"/>
    <property type="match status" value="1"/>
</dbReference>
<comment type="function">
    <text evidence="2">Could be a mediator in iron transactions between iron acquisition and iron-requiring processes, such as synthesis and/or repair of Fe-S clusters in biosynthetic enzymes. Necessary to maintain high levels of aconitase under oxidative stress.</text>
</comment>
<dbReference type="PANTHER" id="PTHR36965">
    <property type="entry name" value="FE(2+)-TRAFFICKING PROTEIN-RELATED"/>
    <property type="match status" value="1"/>
</dbReference>
<evidence type="ECO:0000313" key="8">
    <source>
        <dbReference type="Proteomes" id="UP000266258"/>
    </source>
</evidence>
<dbReference type="InterPro" id="IPR036766">
    <property type="entry name" value="Fe_traffick_prot_YggX_sf"/>
</dbReference>
<gene>
    <name evidence="7" type="ORF">CJP74_02060</name>
</gene>
<dbReference type="PANTHER" id="PTHR36965:SF1">
    <property type="entry name" value="FE(2+)-TRAFFICKING PROTEIN-RELATED"/>
    <property type="match status" value="1"/>
</dbReference>
<sequence length="105" mass="12291">MTRMVFCQYLNKEAPGLPAQFYPGEIGKRIFENISAEAWAIWLKKQTMLVNEHHYNLMNLEHRKILEQAMVDFLFNGKDVTVKGYVAPEKEEQEQEQGEGRFKAL</sequence>
<dbReference type="GO" id="GO:0005829">
    <property type="term" value="C:cytosol"/>
    <property type="evidence" value="ECO:0007669"/>
    <property type="project" value="TreeGrafter"/>
</dbReference>
<keyword evidence="8" id="KW-1185">Reference proteome</keyword>
<evidence type="ECO:0000256" key="1">
    <source>
        <dbReference type="ARBA" id="ARBA00023004"/>
    </source>
</evidence>
<dbReference type="SUPFAM" id="SSF111148">
    <property type="entry name" value="YggX-like"/>
    <property type="match status" value="1"/>
</dbReference>
<dbReference type="RefSeq" id="WP_119496621.1">
    <property type="nucleotide sequence ID" value="NZ_NRJH01000017.1"/>
</dbReference>
<feature type="region of interest" description="Disordered" evidence="6">
    <location>
        <begin position="86"/>
        <end position="105"/>
    </location>
</feature>
<evidence type="ECO:0000256" key="3">
    <source>
        <dbReference type="ARBA" id="ARBA00061679"/>
    </source>
</evidence>
<dbReference type="AlphaFoldDB" id="A0A3A1Y7W8"/>
<accession>A0A3A1Y7W8</accession>
<keyword evidence="1 5" id="KW-0408">Iron</keyword>
<evidence type="ECO:0000313" key="7">
    <source>
        <dbReference type="EMBL" id="RIY33340.1"/>
    </source>
</evidence>
<dbReference type="FunFam" id="1.10.3880.10:FF:000001">
    <property type="entry name" value="Probable Fe(2+)-trafficking protein"/>
    <property type="match status" value="1"/>
</dbReference>
<comment type="caution">
    <text evidence="7">The sequence shown here is derived from an EMBL/GenBank/DDBJ whole genome shotgun (WGS) entry which is preliminary data.</text>
</comment>
<dbReference type="EMBL" id="NRJH01000017">
    <property type="protein sequence ID" value="RIY33340.1"/>
    <property type="molecule type" value="Genomic_DNA"/>
</dbReference>
<dbReference type="GO" id="GO:0005506">
    <property type="term" value="F:iron ion binding"/>
    <property type="evidence" value="ECO:0007669"/>
    <property type="project" value="UniProtKB-UniRule"/>
</dbReference>
<dbReference type="Pfam" id="PF04362">
    <property type="entry name" value="Iron_traffic"/>
    <property type="match status" value="1"/>
</dbReference>
<dbReference type="Gene3D" id="1.10.3880.10">
    <property type="entry name" value="Fe(II) trafficking protein YggX"/>
    <property type="match status" value="1"/>
</dbReference>
<comment type="similarity">
    <text evidence="3 5">Belongs to the Fe(2+)-trafficking protein family.</text>
</comment>
<reference evidence="7 8" key="1">
    <citation type="submission" date="2017-08" db="EMBL/GenBank/DDBJ databases">
        <title>Reclassification of Bisgaard taxon 37 and 44.</title>
        <authorList>
            <person name="Christensen H."/>
        </authorList>
    </citation>
    <scope>NUCLEOTIDE SEQUENCE [LARGE SCALE GENOMIC DNA]</scope>
    <source>
        <strain evidence="7 8">B96_4</strain>
    </source>
</reference>
<evidence type="ECO:0000256" key="4">
    <source>
        <dbReference type="ARBA" id="ARBA00070403"/>
    </source>
</evidence>
<organism evidence="7 8">
    <name type="scientific">Psittacicella melopsittaci</name>
    <dbReference type="NCBI Taxonomy" id="2028576"/>
    <lineage>
        <taxon>Bacteria</taxon>
        <taxon>Pseudomonadati</taxon>
        <taxon>Pseudomonadota</taxon>
        <taxon>Gammaproteobacteria</taxon>
        <taxon>Pasteurellales</taxon>
        <taxon>Psittacicellaceae</taxon>
        <taxon>Psittacicella</taxon>
    </lineage>
</organism>
<dbReference type="PIRSF" id="PIRSF029827">
    <property type="entry name" value="Fe_traffic_YggX"/>
    <property type="match status" value="1"/>
</dbReference>